<protein>
    <submittedName>
        <fullName evidence="2 3">Uncharacterized protein</fullName>
    </submittedName>
</protein>
<dbReference type="AlphaFoldDB" id="G7K2K2"/>
<sequence length="67" mass="7493">MKMLWRKQNLIKGAVAKVRASLVKILPSSITLLRVNKQNDPNDDDEASLDFDGILSQKKQVDDPNDG</sequence>
<dbReference type="HOGENOM" id="CLU_2816276_0_0_1"/>
<evidence type="ECO:0000313" key="4">
    <source>
        <dbReference type="Proteomes" id="UP000002051"/>
    </source>
</evidence>
<dbReference type="Proteomes" id="UP000002051">
    <property type="component" value="Chromosome 5"/>
</dbReference>
<feature type="region of interest" description="Disordered" evidence="1">
    <location>
        <begin position="36"/>
        <end position="67"/>
    </location>
</feature>
<dbReference type="EnsemblPlants" id="AES95365">
    <property type="protein sequence ID" value="AES95365"/>
    <property type="gene ID" value="MTR_5g024690"/>
</dbReference>
<reference evidence="3" key="3">
    <citation type="submission" date="2015-04" db="UniProtKB">
        <authorList>
            <consortium name="EnsemblPlants"/>
        </authorList>
    </citation>
    <scope>IDENTIFICATION</scope>
    <source>
        <strain evidence="3">cv. Jemalong A17</strain>
    </source>
</reference>
<dbReference type="PaxDb" id="3880-AES95365"/>
<dbReference type="EMBL" id="CM001221">
    <property type="protein sequence ID" value="AES95365.1"/>
    <property type="molecule type" value="Genomic_DNA"/>
</dbReference>
<keyword evidence="4" id="KW-1185">Reference proteome</keyword>
<proteinExistence type="predicted"/>
<accession>G7K2K2</accession>
<reference evidence="2 4" key="2">
    <citation type="journal article" date="2014" name="BMC Genomics">
        <title>An improved genome release (version Mt4.0) for the model legume Medicago truncatula.</title>
        <authorList>
            <person name="Tang H."/>
            <person name="Krishnakumar V."/>
            <person name="Bidwell S."/>
            <person name="Rosen B."/>
            <person name="Chan A."/>
            <person name="Zhou S."/>
            <person name="Gentzbittel L."/>
            <person name="Childs K.L."/>
            <person name="Yandell M."/>
            <person name="Gundlach H."/>
            <person name="Mayer K.F."/>
            <person name="Schwartz D.C."/>
            <person name="Town C.D."/>
        </authorList>
    </citation>
    <scope>GENOME REANNOTATION</scope>
    <source>
        <strain evidence="3 4">cv. Jemalong A17</strain>
    </source>
</reference>
<organism evidence="2 4">
    <name type="scientific">Medicago truncatula</name>
    <name type="common">Barrel medic</name>
    <name type="synonym">Medicago tribuloides</name>
    <dbReference type="NCBI Taxonomy" id="3880"/>
    <lineage>
        <taxon>Eukaryota</taxon>
        <taxon>Viridiplantae</taxon>
        <taxon>Streptophyta</taxon>
        <taxon>Embryophyta</taxon>
        <taxon>Tracheophyta</taxon>
        <taxon>Spermatophyta</taxon>
        <taxon>Magnoliopsida</taxon>
        <taxon>eudicotyledons</taxon>
        <taxon>Gunneridae</taxon>
        <taxon>Pentapetalae</taxon>
        <taxon>rosids</taxon>
        <taxon>fabids</taxon>
        <taxon>Fabales</taxon>
        <taxon>Fabaceae</taxon>
        <taxon>Papilionoideae</taxon>
        <taxon>50 kb inversion clade</taxon>
        <taxon>NPAAA clade</taxon>
        <taxon>Hologalegina</taxon>
        <taxon>IRL clade</taxon>
        <taxon>Trifolieae</taxon>
        <taxon>Medicago</taxon>
    </lineage>
</organism>
<evidence type="ECO:0000256" key="1">
    <source>
        <dbReference type="SAM" id="MobiDB-lite"/>
    </source>
</evidence>
<reference evidence="2 4" key="1">
    <citation type="journal article" date="2011" name="Nature">
        <title>The Medicago genome provides insight into the evolution of rhizobial symbioses.</title>
        <authorList>
            <person name="Young N.D."/>
            <person name="Debelle F."/>
            <person name="Oldroyd G.E."/>
            <person name="Geurts R."/>
            <person name="Cannon S.B."/>
            <person name="Udvardi M.K."/>
            <person name="Benedito V.A."/>
            <person name="Mayer K.F."/>
            <person name="Gouzy J."/>
            <person name="Schoof H."/>
            <person name="Van de Peer Y."/>
            <person name="Proost S."/>
            <person name="Cook D.R."/>
            <person name="Meyers B.C."/>
            <person name="Spannagl M."/>
            <person name="Cheung F."/>
            <person name="De Mita S."/>
            <person name="Krishnakumar V."/>
            <person name="Gundlach H."/>
            <person name="Zhou S."/>
            <person name="Mudge J."/>
            <person name="Bharti A.K."/>
            <person name="Murray J.D."/>
            <person name="Naoumkina M.A."/>
            <person name="Rosen B."/>
            <person name="Silverstein K.A."/>
            <person name="Tang H."/>
            <person name="Rombauts S."/>
            <person name="Zhao P.X."/>
            <person name="Zhou P."/>
            <person name="Barbe V."/>
            <person name="Bardou P."/>
            <person name="Bechner M."/>
            <person name="Bellec A."/>
            <person name="Berger A."/>
            <person name="Berges H."/>
            <person name="Bidwell S."/>
            <person name="Bisseling T."/>
            <person name="Choisne N."/>
            <person name="Couloux A."/>
            <person name="Denny R."/>
            <person name="Deshpande S."/>
            <person name="Dai X."/>
            <person name="Doyle J.J."/>
            <person name="Dudez A.M."/>
            <person name="Farmer A.D."/>
            <person name="Fouteau S."/>
            <person name="Franken C."/>
            <person name="Gibelin C."/>
            <person name="Gish J."/>
            <person name="Goldstein S."/>
            <person name="Gonzalez A.J."/>
            <person name="Green P.J."/>
            <person name="Hallab A."/>
            <person name="Hartog M."/>
            <person name="Hua A."/>
            <person name="Humphray S.J."/>
            <person name="Jeong D.H."/>
            <person name="Jing Y."/>
            <person name="Jocker A."/>
            <person name="Kenton S.M."/>
            <person name="Kim D.J."/>
            <person name="Klee K."/>
            <person name="Lai H."/>
            <person name="Lang C."/>
            <person name="Lin S."/>
            <person name="Macmil S.L."/>
            <person name="Magdelenat G."/>
            <person name="Matthews L."/>
            <person name="McCorrison J."/>
            <person name="Monaghan E.L."/>
            <person name="Mun J.H."/>
            <person name="Najar F.Z."/>
            <person name="Nicholson C."/>
            <person name="Noirot C."/>
            <person name="O'Bleness M."/>
            <person name="Paule C.R."/>
            <person name="Poulain J."/>
            <person name="Prion F."/>
            <person name="Qin B."/>
            <person name="Qu C."/>
            <person name="Retzel E.F."/>
            <person name="Riddle C."/>
            <person name="Sallet E."/>
            <person name="Samain S."/>
            <person name="Samson N."/>
            <person name="Sanders I."/>
            <person name="Saurat O."/>
            <person name="Scarpelli C."/>
            <person name="Schiex T."/>
            <person name="Segurens B."/>
            <person name="Severin A.J."/>
            <person name="Sherrier D.J."/>
            <person name="Shi R."/>
            <person name="Sims S."/>
            <person name="Singer S.R."/>
            <person name="Sinharoy S."/>
            <person name="Sterck L."/>
            <person name="Viollet A."/>
            <person name="Wang B.B."/>
            <person name="Wang K."/>
            <person name="Wang M."/>
            <person name="Wang X."/>
            <person name="Warfsmann J."/>
            <person name="Weissenbach J."/>
            <person name="White D.D."/>
            <person name="White J.D."/>
            <person name="Wiley G.B."/>
            <person name="Wincker P."/>
            <person name="Xing Y."/>
            <person name="Yang L."/>
            <person name="Yao Z."/>
            <person name="Ying F."/>
            <person name="Zhai J."/>
            <person name="Zhou L."/>
            <person name="Zuber A."/>
            <person name="Denarie J."/>
            <person name="Dixon R.A."/>
            <person name="May G.D."/>
            <person name="Schwartz D.C."/>
            <person name="Rogers J."/>
            <person name="Quetier F."/>
            <person name="Town C.D."/>
            <person name="Roe B.A."/>
        </authorList>
    </citation>
    <scope>NUCLEOTIDE SEQUENCE [LARGE SCALE GENOMIC DNA]</scope>
    <source>
        <strain evidence="2">A17</strain>
        <strain evidence="3 4">cv. Jemalong A17</strain>
    </source>
</reference>
<gene>
    <name evidence="2" type="ordered locus">MTR_5g024690</name>
</gene>
<evidence type="ECO:0000313" key="3">
    <source>
        <dbReference type="EnsemblPlants" id="AES95365"/>
    </source>
</evidence>
<name>G7K2K2_MEDTR</name>
<evidence type="ECO:0000313" key="2">
    <source>
        <dbReference type="EMBL" id="AES95365.1"/>
    </source>
</evidence>